<evidence type="ECO:0000313" key="2">
    <source>
        <dbReference type="EMBL" id="WKK82175.2"/>
    </source>
</evidence>
<gene>
    <name evidence="2" type="ORF">QYS47_08655</name>
</gene>
<reference evidence="2" key="1">
    <citation type="submission" date="2023-08" db="EMBL/GenBank/DDBJ databases">
        <title>Comparative genomics and taxonomic characterization of three novel marine species of genus Marivirga.</title>
        <authorList>
            <person name="Muhammad N."/>
            <person name="Kim S.-G."/>
        </authorList>
    </citation>
    <scope>NUCLEOTIDE SEQUENCE</scope>
    <source>
        <strain evidence="2">BKB1-2</strain>
    </source>
</reference>
<dbReference type="AlphaFoldDB" id="A0AA49GFB0"/>
<accession>A0AA49GFB0</accession>
<dbReference type="Pfam" id="PF19515">
    <property type="entry name" value="DUF6048"/>
    <property type="match status" value="1"/>
</dbReference>
<dbReference type="Proteomes" id="UP001232019">
    <property type="component" value="Chromosome"/>
</dbReference>
<dbReference type="EMBL" id="CP129968">
    <property type="protein sequence ID" value="WKK82175.2"/>
    <property type="molecule type" value="Genomic_DNA"/>
</dbReference>
<sequence length="234" mass="26881">MLKSKLILLILLSFSLILTKVSAQDSTAVNTTEKDKKVAQTLSLGIAFDYLKLHTLLIDESQKWEGALNLKFFDKVSAIGEYGIAELRPEEAYNNADYISSGKYYRVGVDYHLTVIPNNFLLLGLRYAQASFDETISYEIENPVFPNETNELSRPNLKATWFEFVMSSEKNVRRLFGTEIPDILSAGFKFRLKYLQEYDNFDIVKVKNIPGYGRTNIALNPEFNLYIKFRIPLF</sequence>
<evidence type="ECO:0000256" key="1">
    <source>
        <dbReference type="SAM" id="SignalP"/>
    </source>
</evidence>
<feature type="chain" id="PRO_5041232387" evidence="1">
    <location>
        <begin position="24"/>
        <end position="234"/>
    </location>
</feature>
<dbReference type="KEGG" id="marp:QYS47_08655"/>
<feature type="signal peptide" evidence="1">
    <location>
        <begin position="1"/>
        <end position="23"/>
    </location>
</feature>
<dbReference type="RefSeq" id="WP_322347817.1">
    <property type="nucleotide sequence ID" value="NZ_CP129968.2"/>
</dbReference>
<proteinExistence type="predicted"/>
<keyword evidence="1" id="KW-0732">Signal</keyword>
<protein>
    <submittedName>
        <fullName evidence="2">DUF6048 family protein</fullName>
    </submittedName>
</protein>
<organism evidence="2">
    <name type="scientific">Marivirga arenosa</name>
    <dbReference type="NCBI Taxonomy" id="3059076"/>
    <lineage>
        <taxon>Bacteria</taxon>
        <taxon>Pseudomonadati</taxon>
        <taxon>Bacteroidota</taxon>
        <taxon>Cytophagia</taxon>
        <taxon>Cytophagales</taxon>
        <taxon>Marivirgaceae</taxon>
        <taxon>Marivirga</taxon>
    </lineage>
</organism>
<dbReference type="InterPro" id="IPR046111">
    <property type="entry name" value="DUF6048"/>
</dbReference>
<name>A0AA49GFB0_9BACT</name>